<feature type="chain" id="PRO_5039673179" evidence="1">
    <location>
        <begin position="21"/>
        <end position="311"/>
    </location>
</feature>
<keyword evidence="1" id="KW-0732">Signal</keyword>
<keyword evidence="3" id="KW-1185">Reference proteome</keyword>
<protein>
    <submittedName>
        <fullName evidence="2">Uncharacterized protein</fullName>
    </submittedName>
</protein>
<proteinExistence type="predicted"/>
<name>A0A4Y8QA99_9BACL</name>
<comment type="caution">
    <text evidence="2">The sequence shown here is derived from an EMBL/GenBank/DDBJ whole genome shotgun (WGS) entry which is preliminary data.</text>
</comment>
<evidence type="ECO:0000313" key="2">
    <source>
        <dbReference type="EMBL" id="TFE91817.1"/>
    </source>
</evidence>
<feature type="signal peptide" evidence="1">
    <location>
        <begin position="1"/>
        <end position="20"/>
    </location>
</feature>
<evidence type="ECO:0000313" key="3">
    <source>
        <dbReference type="Proteomes" id="UP000298246"/>
    </source>
</evidence>
<dbReference type="EMBL" id="MYFO01000001">
    <property type="protein sequence ID" value="TFE91817.1"/>
    <property type="molecule type" value="Genomic_DNA"/>
</dbReference>
<organism evidence="2 3">
    <name type="scientific">Paenibacillus athensensis</name>
    <dbReference type="NCBI Taxonomy" id="1967502"/>
    <lineage>
        <taxon>Bacteria</taxon>
        <taxon>Bacillati</taxon>
        <taxon>Bacillota</taxon>
        <taxon>Bacilli</taxon>
        <taxon>Bacillales</taxon>
        <taxon>Paenibacillaceae</taxon>
        <taxon>Paenibacillus</taxon>
    </lineage>
</organism>
<dbReference type="OrthoDB" id="2820357at2"/>
<gene>
    <name evidence="2" type="ORF">B5M42_00830</name>
</gene>
<dbReference type="Proteomes" id="UP000298246">
    <property type="component" value="Unassembled WGS sequence"/>
</dbReference>
<sequence>MKKKWIVLGGALGLSSIVMVATGIGAMASASGYDAYKSALKTTKSLQNVTIQASAALQDNAKALANASGEFKVDTSNDSASGHADFTVNGAQQSVSFYKQAKQTVLKAGYSDVYYVEQEGKGKRDKAENPADAQFSAQIETVIDALVGNLKDYVAVNPQTDGSKEISLQLTNPQIPAVVNAIAPIVIKEVTKQEHDGEQNDDQEKGQLPFKEDIFKDALPQLTQDIKIEQVTVKAKLNTTNYIEHQEADLTVSGKDDGGTVHQVTLHVQADLSKYNSTTPDTIDLTGKTVQTLAKHGHGHGHNEDSESTEN</sequence>
<reference evidence="2 3" key="1">
    <citation type="submission" date="2017-03" db="EMBL/GenBank/DDBJ databases">
        <title>Isolation of Levoglucosan Utilizing Bacteria.</title>
        <authorList>
            <person name="Arya A.S."/>
        </authorList>
    </citation>
    <scope>NUCLEOTIDE SEQUENCE [LARGE SCALE GENOMIC DNA]</scope>
    <source>
        <strain evidence="2 3">MEC069</strain>
    </source>
</reference>
<dbReference type="RefSeq" id="WP_134748695.1">
    <property type="nucleotide sequence ID" value="NZ_MYFO02000001.1"/>
</dbReference>
<evidence type="ECO:0000256" key="1">
    <source>
        <dbReference type="SAM" id="SignalP"/>
    </source>
</evidence>
<accession>A0A4Y8QA99</accession>
<dbReference type="AlphaFoldDB" id="A0A4Y8QA99"/>